<feature type="compositionally biased region" description="Basic and acidic residues" evidence="1">
    <location>
        <begin position="76"/>
        <end position="89"/>
    </location>
</feature>
<proteinExistence type="predicted"/>
<accession>A0A9P0LM00</accession>
<evidence type="ECO:0000313" key="3">
    <source>
        <dbReference type="Proteomes" id="UP001152888"/>
    </source>
</evidence>
<feature type="region of interest" description="Disordered" evidence="1">
    <location>
        <begin position="64"/>
        <end position="107"/>
    </location>
</feature>
<dbReference type="Proteomes" id="UP001152888">
    <property type="component" value="Unassembled WGS sequence"/>
</dbReference>
<dbReference type="OrthoDB" id="6778627at2759"/>
<name>A0A9P0LM00_ACAOB</name>
<comment type="caution">
    <text evidence="2">The sequence shown here is derived from an EMBL/GenBank/DDBJ whole genome shotgun (WGS) entry which is preliminary data.</text>
</comment>
<gene>
    <name evidence="2" type="ORF">ACAOBT_LOCUS24942</name>
</gene>
<dbReference type="EMBL" id="CAKOFQ010007362">
    <property type="protein sequence ID" value="CAH1999394.1"/>
    <property type="molecule type" value="Genomic_DNA"/>
</dbReference>
<sequence length="174" mass="19103">MCAAFLVNHPGCQITDRNLGPLFGEAYSRAATVNNALKGFKACGIEPFNPLIFDDSDFAPAITTERENPSDETEAPIEKSRSDGPEKVVTRKRNIVNSSSEDDQDDSIPLSVLSYNIKSTSTPEKRGVAAESSSGKVFETAKEAAKKKIIFDRRSGWIELFRQDPVGFKINCNL</sequence>
<evidence type="ECO:0000313" key="2">
    <source>
        <dbReference type="EMBL" id="CAH1999394.1"/>
    </source>
</evidence>
<dbReference type="AlphaFoldDB" id="A0A9P0LM00"/>
<organism evidence="2 3">
    <name type="scientific">Acanthoscelides obtectus</name>
    <name type="common">Bean weevil</name>
    <name type="synonym">Bruchus obtectus</name>
    <dbReference type="NCBI Taxonomy" id="200917"/>
    <lineage>
        <taxon>Eukaryota</taxon>
        <taxon>Metazoa</taxon>
        <taxon>Ecdysozoa</taxon>
        <taxon>Arthropoda</taxon>
        <taxon>Hexapoda</taxon>
        <taxon>Insecta</taxon>
        <taxon>Pterygota</taxon>
        <taxon>Neoptera</taxon>
        <taxon>Endopterygota</taxon>
        <taxon>Coleoptera</taxon>
        <taxon>Polyphaga</taxon>
        <taxon>Cucujiformia</taxon>
        <taxon>Chrysomeloidea</taxon>
        <taxon>Chrysomelidae</taxon>
        <taxon>Bruchinae</taxon>
        <taxon>Bruchini</taxon>
        <taxon>Acanthoscelides</taxon>
    </lineage>
</organism>
<protein>
    <submittedName>
        <fullName evidence="2">Uncharacterized protein</fullName>
    </submittedName>
</protein>
<evidence type="ECO:0000256" key="1">
    <source>
        <dbReference type="SAM" id="MobiDB-lite"/>
    </source>
</evidence>
<reference evidence="2" key="1">
    <citation type="submission" date="2022-03" db="EMBL/GenBank/DDBJ databases">
        <authorList>
            <person name="Sayadi A."/>
        </authorList>
    </citation>
    <scope>NUCLEOTIDE SEQUENCE</scope>
</reference>
<keyword evidence="3" id="KW-1185">Reference proteome</keyword>